<proteinExistence type="predicted"/>
<dbReference type="Pfam" id="PF12833">
    <property type="entry name" value="HTH_18"/>
    <property type="match status" value="1"/>
</dbReference>
<evidence type="ECO:0000313" key="6">
    <source>
        <dbReference type="Proteomes" id="UP000198781"/>
    </source>
</evidence>
<dbReference type="InterPro" id="IPR018060">
    <property type="entry name" value="HTH_AraC"/>
</dbReference>
<dbReference type="InterPro" id="IPR052158">
    <property type="entry name" value="INH-QAR"/>
</dbReference>
<dbReference type="PANTHER" id="PTHR43130">
    <property type="entry name" value="ARAC-FAMILY TRANSCRIPTIONAL REGULATOR"/>
    <property type="match status" value="1"/>
</dbReference>
<evidence type="ECO:0000259" key="4">
    <source>
        <dbReference type="PROSITE" id="PS01124"/>
    </source>
</evidence>
<dbReference type="Proteomes" id="UP000198781">
    <property type="component" value="Unassembled WGS sequence"/>
</dbReference>
<dbReference type="Gene3D" id="3.40.50.880">
    <property type="match status" value="1"/>
</dbReference>
<dbReference type="InterPro" id="IPR002818">
    <property type="entry name" value="DJ-1/PfpI"/>
</dbReference>
<organism evidence="5 6">
    <name type="scientific">Paracidovorax valerianellae</name>
    <dbReference type="NCBI Taxonomy" id="187868"/>
    <lineage>
        <taxon>Bacteria</taxon>
        <taxon>Pseudomonadati</taxon>
        <taxon>Pseudomonadota</taxon>
        <taxon>Betaproteobacteria</taxon>
        <taxon>Burkholderiales</taxon>
        <taxon>Comamonadaceae</taxon>
        <taxon>Paracidovorax</taxon>
    </lineage>
</organism>
<dbReference type="Pfam" id="PF01965">
    <property type="entry name" value="DJ-1_PfpI"/>
    <property type="match status" value="1"/>
</dbReference>
<dbReference type="InterPro" id="IPR029062">
    <property type="entry name" value="Class_I_gatase-like"/>
</dbReference>
<dbReference type="EMBL" id="FMZC01000002">
    <property type="protein sequence ID" value="SDC50993.1"/>
    <property type="molecule type" value="Genomic_DNA"/>
</dbReference>
<evidence type="ECO:0000256" key="1">
    <source>
        <dbReference type="ARBA" id="ARBA00023015"/>
    </source>
</evidence>
<dbReference type="InterPro" id="IPR009057">
    <property type="entry name" value="Homeodomain-like_sf"/>
</dbReference>
<sequence length="374" mass="38836">MSGSGSGSKSSSGASSGSAGDSGGRSNRSSSGNTAATAAAAASPSVADAVTAAPIHVYFALLPGSLVLDWAGPAEALRIANQVLQARGAPPAFVLHFVNPAPESVTSVGVALAGLAPLPATLPQPAWVVLVGLPGQRIDVQRSEARELLHWLRGLRLSAGRLELVTVCAGAVLAAHAGLLAGRRATTHHQHLAELAEVEPRCDVVANRVFVADGALHTSAGVTTGIDLVLHRIADVCGPAIAAEVAQTMVVALRRGPHDPEMSPFLHHRNHLHGALHRVQDAVAQQPQADWSVPAMAEVAHASPRHLTRLFLDHAGIAPLQYLRRIRLATAEAALRAGRNVTEAAEMAGFSSDTQLRRAWKQFGRGGTPSRVGE</sequence>
<dbReference type="GO" id="GO:0043565">
    <property type="term" value="F:sequence-specific DNA binding"/>
    <property type="evidence" value="ECO:0007669"/>
    <property type="project" value="InterPro"/>
</dbReference>
<dbReference type="AlphaFoldDB" id="A0A1G6M689"/>
<dbReference type="PROSITE" id="PS01124">
    <property type="entry name" value="HTH_ARAC_FAMILY_2"/>
    <property type="match status" value="1"/>
</dbReference>
<dbReference type="PANTHER" id="PTHR43130:SF3">
    <property type="entry name" value="HTH-TYPE TRANSCRIPTIONAL REGULATOR RV1931C"/>
    <property type="match status" value="1"/>
</dbReference>
<dbReference type="GO" id="GO:0003700">
    <property type="term" value="F:DNA-binding transcription factor activity"/>
    <property type="evidence" value="ECO:0007669"/>
    <property type="project" value="InterPro"/>
</dbReference>
<feature type="compositionally biased region" description="Low complexity" evidence="3">
    <location>
        <begin position="7"/>
        <end position="32"/>
    </location>
</feature>
<gene>
    <name evidence="5" type="ORF">SAMN05192589_102334</name>
</gene>
<reference evidence="5 6" key="1">
    <citation type="submission" date="2016-10" db="EMBL/GenBank/DDBJ databases">
        <authorList>
            <person name="de Groot N.N."/>
        </authorList>
    </citation>
    <scope>NUCLEOTIDE SEQUENCE [LARGE SCALE GENOMIC DNA]</scope>
    <source>
        <strain evidence="5 6">DSM 16619</strain>
    </source>
</reference>
<dbReference type="SUPFAM" id="SSF46689">
    <property type="entry name" value="Homeodomain-like"/>
    <property type="match status" value="1"/>
</dbReference>
<evidence type="ECO:0000256" key="2">
    <source>
        <dbReference type="ARBA" id="ARBA00023163"/>
    </source>
</evidence>
<keyword evidence="5" id="KW-0238">DNA-binding</keyword>
<accession>A0A1G6M689</accession>
<feature type="region of interest" description="Disordered" evidence="3">
    <location>
        <begin position="1"/>
        <end position="32"/>
    </location>
</feature>
<evidence type="ECO:0000256" key="3">
    <source>
        <dbReference type="SAM" id="MobiDB-lite"/>
    </source>
</evidence>
<keyword evidence="2" id="KW-0804">Transcription</keyword>
<evidence type="ECO:0000313" key="5">
    <source>
        <dbReference type="EMBL" id="SDC50993.1"/>
    </source>
</evidence>
<dbReference type="SMART" id="SM00342">
    <property type="entry name" value="HTH_ARAC"/>
    <property type="match status" value="1"/>
</dbReference>
<protein>
    <submittedName>
        <fullName evidence="5">Transcriptional regulator GlxA family, contains an amidase domain and an AraC-type DNA-binding HTH domain</fullName>
    </submittedName>
</protein>
<name>A0A1G6M689_9BURK</name>
<dbReference type="Gene3D" id="1.10.10.60">
    <property type="entry name" value="Homeodomain-like"/>
    <property type="match status" value="1"/>
</dbReference>
<dbReference type="STRING" id="187868.SAMN05192589_102334"/>
<dbReference type="SUPFAM" id="SSF52317">
    <property type="entry name" value="Class I glutamine amidotransferase-like"/>
    <property type="match status" value="1"/>
</dbReference>
<feature type="domain" description="HTH araC/xylS-type" evidence="4">
    <location>
        <begin position="277"/>
        <end position="362"/>
    </location>
</feature>
<keyword evidence="6" id="KW-1185">Reference proteome</keyword>
<keyword evidence="1" id="KW-0805">Transcription regulation</keyword>